<keyword evidence="2" id="KW-0547">Nucleotide-binding</keyword>
<dbReference type="PROSITE" id="PS00211">
    <property type="entry name" value="ABC_TRANSPORTER_1"/>
    <property type="match status" value="1"/>
</dbReference>
<dbReference type="GO" id="GO:0015697">
    <property type="term" value="P:quaternary ammonium group transport"/>
    <property type="evidence" value="ECO:0007669"/>
    <property type="project" value="UniProtKB-ARBA"/>
</dbReference>
<dbReference type="Pfam" id="PF00005">
    <property type="entry name" value="ABC_tran"/>
    <property type="match status" value="1"/>
</dbReference>
<organism evidence="5 6">
    <name type="scientific">Sulfurospirillum multivorans (strain DM 12446 / JCM 15788 / NBRC 109480)</name>
    <dbReference type="NCBI Taxonomy" id="1150621"/>
    <lineage>
        <taxon>Bacteria</taxon>
        <taxon>Pseudomonadati</taxon>
        <taxon>Campylobacterota</taxon>
        <taxon>Epsilonproteobacteria</taxon>
        <taxon>Campylobacterales</taxon>
        <taxon>Sulfurospirillaceae</taxon>
        <taxon>Sulfurospirillum</taxon>
    </lineage>
</organism>
<proteinExistence type="predicted"/>
<dbReference type="Gene3D" id="3.40.50.300">
    <property type="entry name" value="P-loop containing nucleotide triphosphate hydrolases"/>
    <property type="match status" value="1"/>
</dbReference>
<dbReference type="AlphaFoldDB" id="A0AA86ARA6"/>
<feature type="domain" description="ABC transporter" evidence="4">
    <location>
        <begin position="5"/>
        <end position="234"/>
    </location>
</feature>
<evidence type="ECO:0000256" key="3">
    <source>
        <dbReference type="ARBA" id="ARBA00022840"/>
    </source>
</evidence>
<evidence type="ECO:0000313" key="6">
    <source>
        <dbReference type="Proteomes" id="UP000019322"/>
    </source>
</evidence>
<dbReference type="SMART" id="SM00382">
    <property type="entry name" value="AAA"/>
    <property type="match status" value="1"/>
</dbReference>
<dbReference type="EMBL" id="CP007201">
    <property type="protein sequence ID" value="AHJ14308.1"/>
    <property type="molecule type" value="Genomic_DNA"/>
</dbReference>
<sequence>MKPIVSIENLHKRFCKGSVCVANDISFSINEGEIFTILGRSGSGKTTLLRMLSGLENPDSGTIWIGDKVVYDAKTNLPPNQREIAIVFQNYALLPHLSIAQNIAFGSKASQEELLHVMEKTKIEALASKYPHEISGGQQQRVALARAILDKPKILLLDEPLSNIDTELRAILRAELKEMIKLFGITALFITHDKEDAFYLSDRIAIMDGGDILQIGTPKEVYNHPSSLYCANFLGKINALPQSLGFGEAYCRLDALRLSPDFTRKARIKEIVFYGNFYEIILDFEGVMLSAYSFDVTLREGDVIGFEVDESKLITFA</sequence>
<keyword evidence="1" id="KW-0813">Transport</keyword>
<dbReference type="InterPro" id="IPR003593">
    <property type="entry name" value="AAA+_ATPase"/>
</dbReference>
<dbReference type="KEGG" id="smul:SMUL_3081"/>
<dbReference type="GO" id="GO:0016887">
    <property type="term" value="F:ATP hydrolysis activity"/>
    <property type="evidence" value="ECO:0007669"/>
    <property type="project" value="InterPro"/>
</dbReference>
<dbReference type="InterPro" id="IPR027417">
    <property type="entry name" value="P-loop_NTPase"/>
</dbReference>
<reference evidence="5 6" key="1">
    <citation type="journal article" date="2014" name="Environ. Microbiol.">
        <title>Insights into organohalide respiration and the versatile catabolism of Sulfurospirillum multivorans gained from comparative genomics and physiological studies.</title>
        <authorList>
            <person name="Goris T."/>
            <person name="Schubert T."/>
            <person name="Gadkari J."/>
            <person name="Wubet T."/>
            <person name="Tarkka M."/>
            <person name="Buscot F."/>
            <person name="Adrian L."/>
            <person name="Diekert G."/>
        </authorList>
    </citation>
    <scope>NUCLEOTIDE SEQUENCE [LARGE SCALE GENOMIC DNA]</scope>
    <source>
        <strain evidence="6">DM 12446 / JCM 15788 / NBRC 109480</strain>
    </source>
</reference>
<keyword evidence="3" id="KW-0067">ATP-binding</keyword>
<dbReference type="Proteomes" id="UP000019322">
    <property type="component" value="Chromosome"/>
</dbReference>
<dbReference type="InterPro" id="IPR050093">
    <property type="entry name" value="ABC_SmlMolc_Importer"/>
</dbReference>
<dbReference type="RefSeq" id="WP_025346135.1">
    <property type="nucleotide sequence ID" value="NZ_CP007201.1"/>
</dbReference>
<name>A0AA86ARA6_SULMK</name>
<evidence type="ECO:0000259" key="4">
    <source>
        <dbReference type="PROSITE" id="PS50893"/>
    </source>
</evidence>
<protein>
    <submittedName>
        <fullName evidence="5">Ferric iron ABC transporter, ATPase</fullName>
    </submittedName>
</protein>
<dbReference type="SUPFAM" id="SSF52540">
    <property type="entry name" value="P-loop containing nucleoside triphosphate hydrolases"/>
    <property type="match status" value="1"/>
</dbReference>
<dbReference type="InterPro" id="IPR017871">
    <property type="entry name" value="ABC_transporter-like_CS"/>
</dbReference>
<gene>
    <name evidence="5" type="ORF">SMUL_3081</name>
</gene>
<dbReference type="FunFam" id="3.40.50.300:FF:000425">
    <property type="entry name" value="Probable ABC transporter, ATP-binding subunit"/>
    <property type="match status" value="1"/>
</dbReference>
<evidence type="ECO:0000256" key="2">
    <source>
        <dbReference type="ARBA" id="ARBA00022741"/>
    </source>
</evidence>
<dbReference type="PROSITE" id="PS50893">
    <property type="entry name" value="ABC_TRANSPORTER_2"/>
    <property type="match status" value="1"/>
</dbReference>
<evidence type="ECO:0000313" key="5">
    <source>
        <dbReference type="EMBL" id="AHJ14308.1"/>
    </source>
</evidence>
<dbReference type="PANTHER" id="PTHR42781:SF4">
    <property type="entry name" value="SPERMIDINE_PUTRESCINE IMPORT ATP-BINDING PROTEIN POTA"/>
    <property type="match status" value="1"/>
</dbReference>
<evidence type="ECO:0000256" key="1">
    <source>
        <dbReference type="ARBA" id="ARBA00022448"/>
    </source>
</evidence>
<accession>A0AA86ARA6</accession>
<dbReference type="GO" id="GO:0005524">
    <property type="term" value="F:ATP binding"/>
    <property type="evidence" value="ECO:0007669"/>
    <property type="project" value="UniProtKB-KW"/>
</dbReference>
<dbReference type="PANTHER" id="PTHR42781">
    <property type="entry name" value="SPERMIDINE/PUTRESCINE IMPORT ATP-BINDING PROTEIN POTA"/>
    <property type="match status" value="1"/>
</dbReference>
<dbReference type="InterPro" id="IPR003439">
    <property type="entry name" value="ABC_transporter-like_ATP-bd"/>
</dbReference>